<dbReference type="EMBL" id="JAAAID010000200">
    <property type="protein sequence ID" value="KAG0020723.1"/>
    <property type="molecule type" value="Genomic_DNA"/>
</dbReference>
<dbReference type="AlphaFoldDB" id="A0A9P6N134"/>
<evidence type="ECO:0000313" key="1">
    <source>
        <dbReference type="EMBL" id="KAG0020723.1"/>
    </source>
</evidence>
<dbReference type="OrthoDB" id="3246760at2759"/>
<organism evidence="1 2">
    <name type="scientific">Entomortierella chlamydospora</name>
    <dbReference type="NCBI Taxonomy" id="101097"/>
    <lineage>
        <taxon>Eukaryota</taxon>
        <taxon>Fungi</taxon>
        <taxon>Fungi incertae sedis</taxon>
        <taxon>Mucoromycota</taxon>
        <taxon>Mortierellomycotina</taxon>
        <taxon>Mortierellomycetes</taxon>
        <taxon>Mortierellales</taxon>
        <taxon>Mortierellaceae</taxon>
        <taxon>Entomortierella</taxon>
    </lineage>
</organism>
<proteinExistence type="predicted"/>
<keyword evidence="2" id="KW-1185">Reference proteome</keyword>
<accession>A0A9P6N134</accession>
<protein>
    <submittedName>
        <fullName evidence="1">Uncharacterized protein</fullName>
    </submittedName>
</protein>
<reference evidence="1" key="1">
    <citation type="journal article" date="2020" name="Fungal Divers.">
        <title>Resolving the Mortierellaceae phylogeny through synthesis of multi-gene phylogenetics and phylogenomics.</title>
        <authorList>
            <person name="Vandepol N."/>
            <person name="Liber J."/>
            <person name="Desiro A."/>
            <person name="Na H."/>
            <person name="Kennedy M."/>
            <person name="Barry K."/>
            <person name="Grigoriev I.V."/>
            <person name="Miller A.N."/>
            <person name="O'Donnell K."/>
            <person name="Stajich J.E."/>
            <person name="Bonito G."/>
        </authorList>
    </citation>
    <scope>NUCLEOTIDE SEQUENCE</scope>
    <source>
        <strain evidence="1">NRRL 2769</strain>
    </source>
</reference>
<evidence type="ECO:0000313" key="2">
    <source>
        <dbReference type="Proteomes" id="UP000703661"/>
    </source>
</evidence>
<comment type="caution">
    <text evidence="1">The sequence shown here is derived from an EMBL/GenBank/DDBJ whole genome shotgun (WGS) entry which is preliminary data.</text>
</comment>
<sequence length="173" mass="20331">MTDSSEWEEIAELEQATYLFSFVYPKMEEDLRHCYFHVLDYTRDKPFASKVMQLSDEEFRQLFRTSKRAFMTVVSEVKFHPAFQEKYRGKRVSPIWQLAVALARLGIKGDEDSMKAMQDSLGVEAKAVAEYTKRAIVALTSLPEQSIKWPNDERKTDKTRNEQGRLPWLCWLH</sequence>
<gene>
    <name evidence="1" type="ORF">BGZ80_003733</name>
</gene>
<dbReference type="Proteomes" id="UP000703661">
    <property type="component" value="Unassembled WGS sequence"/>
</dbReference>
<name>A0A9P6N134_9FUNG</name>